<dbReference type="OrthoDB" id="88363at2"/>
<dbReference type="Pfam" id="PF12986">
    <property type="entry name" value="DUF3870"/>
    <property type="match status" value="1"/>
</dbReference>
<dbReference type="AlphaFoldDB" id="A0A0U1QPF1"/>
<dbReference type="Proteomes" id="UP000035553">
    <property type="component" value="Unassembled WGS sequence"/>
</dbReference>
<comment type="caution">
    <text evidence="2">The sequence shown here is derived from an EMBL/GenBank/DDBJ whole genome shotgun (WGS) entry which is preliminary data.</text>
</comment>
<organism evidence="2 3">
    <name type="scientific">Sporolactobacillus inulinus CASD</name>
    <dbReference type="NCBI Taxonomy" id="1069536"/>
    <lineage>
        <taxon>Bacteria</taxon>
        <taxon>Bacillati</taxon>
        <taxon>Bacillota</taxon>
        <taxon>Bacilli</taxon>
        <taxon>Bacillales</taxon>
        <taxon>Sporolactobacillaceae</taxon>
        <taxon>Sporolactobacillus</taxon>
    </lineage>
</organism>
<evidence type="ECO:0000259" key="1">
    <source>
        <dbReference type="Pfam" id="PF12986"/>
    </source>
</evidence>
<protein>
    <recommendedName>
        <fullName evidence="1">DUF3870 domain-containing protein</fullName>
    </recommendedName>
</protein>
<evidence type="ECO:0000313" key="3">
    <source>
        <dbReference type="Proteomes" id="UP000035553"/>
    </source>
</evidence>
<dbReference type="EMBL" id="AFVQ02000081">
    <property type="protein sequence ID" value="KLI02687.1"/>
    <property type="molecule type" value="Genomic_DNA"/>
</dbReference>
<sequence length="110" mass="12323">MTYPGDTIYLIGDAKSSQKNPITFQYSQFFIGLVVDPTNGRIIDADCSATIKLTSRFVRSLLVGRFMDDPNVLNEIQKRYFGSSQKALLVAFGDALKKFKQYQSDVALSK</sequence>
<feature type="domain" description="DUF3870" evidence="1">
    <location>
        <begin position="9"/>
        <end position="100"/>
    </location>
</feature>
<proteinExistence type="predicted"/>
<evidence type="ECO:0000313" key="2">
    <source>
        <dbReference type="EMBL" id="KLI02687.1"/>
    </source>
</evidence>
<reference evidence="2 3" key="1">
    <citation type="journal article" date="2011" name="J. Bacteriol.">
        <title>Draft genome sequence of Sporolactobacillus inulinus strain CASD, an efficient D-lactic acid-producing bacterium with high-concentration lactate tolerance capability.</title>
        <authorList>
            <person name="Yu B."/>
            <person name="Su F."/>
            <person name="Wang L."/>
            <person name="Xu K."/>
            <person name="Zhao B."/>
            <person name="Xu P."/>
        </authorList>
    </citation>
    <scope>NUCLEOTIDE SEQUENCE [LARGE SCALE GENOMIC DNA]</scope>
    <source>
        <strain evidence="2 3">CASD</strain>
    </source>
</reference>
<keyword evidence="3" id="KW-1185">Reference proteome</keyword>
<accession>A0A0U1QPF1</accession>
<dbReference type="RefSeq" id="WP_010024120.1">
    <property type="nucleotide sequence ID" value="NZ_AFVQ02000081.1"/>
</dbReference>
<dbReference type="InterPro" id="IPR024617">
    <property type="entry name" value="DUF3870"/>
</dbReference>
<gene>
    <name evidence="2" type="ORF">SINU_06625</name>
</gene>
<dbReference type="STRING" id="1069536.SINU_06625"/>
<name>A0A0U1QPF1_9BACL</name>